<keyword evidence="1" id="KW-0472">Membrane</keyword>
<reference evidence="2" key="1">
    <citation type="submission" date="2009-08" db="EMBL/GenBank/DDBJ databases">
        <title>A comparison of complete sequences of maternally and paternally inherited mitochondrial genomes from different species of the mussel genus Mytilus.</title>
        <authorList>
            <person name="Kousathanas A."/>
            <person name="Ort B.S."/>
            <person name="Ladoukakis E.D."/>
            <person name="Pogson G.H."/>
            <person name="Kenchington E."/>
            <person name="Rodakis G.C."/>
            <person name="Zouros E."/>
        </authorList>
    </citation>
    <scope>NUCLEOTIDE SEQUENCE</scope>
    <source>
        <strain evidence="2">TP226M</strain>
    </source>
</reference>
<protein>
    <submittedName>
        <fullName evidence="2">NADH dehydrogenase subunit 6</fullName>
    </submittedName>
</protein>
<feature type="transmembrane region" description="Helical" evidence="1">
    <location>
        <begin position="119"/>
        <end position="143"/>
    </location>
</feature>
<feature type="transmembrane region" description="Helical" evidence="1">
    <location>
        <begin position="81"/>
        <end position="99"/>
    </location>
</feature>
<gene>
    <name evidence="2" type="primary">nad6</name>
</gene>
<geneLocation type="mitochondrion" evidence="2"/>
<evidence type="ECO:0000256" key="1">
    <source>
        <dbReference type="SAM" id="Phobius"/>
    </source>
</evidence>
<feature type="transmembrane region" description="Helical" evidence="1">
    <location>
        <begin position="48"/>
        <end position="69"/>
    </location>
</feature>
<accession>G3BJX2</accession>
<proteinExistence type="predicted"/>
<keyword evidence="2" id="KW-0496">Mitochondrion</keyword>
<dbReference type="AlphaFoldDB" id="G3BJX2"/>
<dbReference type="EMBL" id="GQ527173">
    <property type="protein sequence ID" value="ACV65369.1"/>
    <property type="molecule type" value="Genomic_DNA"/>
</dbReference>
<keyword evidence="1" id="KW-1133">Transmembrane helix</keyword>
<organism evidence="2">
    <name type="scientific">Mytilus californianus</name>
    <name type="common">California mussel</name>
    <dbReference type="NCBI Taxonomy" id="6549"/>
    <lineage>
        <taxon>Eukaryota</taxon>
        <taxon>Metazoa</taxon>
        <taxon>Spiralia</taxon>
        <taxon>Lophotrochozoa</taxon>
        <taxon>Mollusca</taxon>
        <taxon>Bivalvia</taxon>
        <taxon>Autobranchia</taxon>
        <taxon>Pteriomorphia</taxon>
        <taxon>Mytilida</taxon>
        <taxon>Mytiloidea</taxon>
        <taxon>Mytilidae</taxon>
        <taxon>Mytilinae</taxon>
        <taxon>Mytilus</taxon>
    </lineage>
</organism>
<name>G3BJX2_MYTCA</name>
<sequence length="158" mass="17165">MAMILFCGSLLSGFFLSLIVMQPIPLGLLLLLSSGVLCVIVMLEVSSLLGLLLFMTYVSGIMVLFLYVLSIYPNEVYSVNLKLSVTALLFGVMGSVAVTKDSGYSEDRGCPSLAFMNDLWGLSLYVLLALILLCVMLIVASLCKKSSYPLRQLNDSCK</sequence>
<evidence type="ECO:0000313" key="2">
    <source>
        <dbReference type="EMBL" id="ACV65369.1"/>
    </source>
</evidence>
<keyword evidence="1" id="KW-0812">Transmembrane</keyword>